<dbReference type="KEGG" id="lpav:PLANPX_0101"/>
<sequence length="459" mass="50432">MSEKKSWHVPRRTFLRGASAALALPMLNVMAPLTRRARASDSGSLAPTPTRFAALYFPNGAFMDNWVPKQTGAEYELPFSLTPLAPVRSEVLVLSGLDKPNSRQGDGHYAKTANFLTGFPVAQTTGSELSVGGQSLDQFAASRIGQQTPLPSLELAIDPVISGIDSNVGFTRLYGSFISWRAADVPMAREINPRAAYQRLFGAKDNSGLPLSAGQALDDAQSLLDMALEDARSLRRKLGRDDQFKLDEYMDAVRNVERRLAFHSQPDPREWRPSSAPNHPDEPTVTGSEDHQEHVRLMLDLIVLAFWTDTTRLSTFMFANSVSNKNFSQLIDGVHGGHHELSHHQSQAAAIEQYSKINRWHVEQFVYVLERMRNIREGEGTLLDNSMIVCGSGLSDGNAHDPNNLPILLGGRGGGQFNTGRHIASERNTPLCNLYVPVLNALGIKTESFGDSTRGLNVS</sequence>
<reference evidence="3" key="1">
    <citation type="submission" date="2019-10" db="EMBL/GenBank/DDBJ databases">
        <title>Lacipirellula parvula gen. nov., sp. nov., representing a lineage of planctomycetes widespread in freshwater anoxic habitats, and description of the family Lacipirellulaceae.</title>
        <authorList>
            <person name="Dedysh S.N."/>
            <person name="Kulichevskaya I.S."/>
            <person name="Beletsky A.V."/>
            <person name="Rakitin A.L."/>
            <person name="Mardanov A.V."/>
            <person name="Ivanova A.A."/>
            <person name="Saltykova V.X."/>
            <person name="Rijpstra W.I.C."/>
            <person name="Sinninghe Damste J.S."/>
            <person name="Ravin N.V."/>
        </authorList>
    </citation>
    <scope>NUCLEOTIDE SEQUENCE [LARGE SCALE GENOMIC DNA]</scope>
    <source>
        <strain evidence="3">PX69</strain>
    </source>
</reference>
<dbReference type="PROSITE" id="PS51318">
    <property type="entry name" value="TAT"/>
    <property type="match status" value="1"/>
</dbReference>
<dbReference type="Proteomes" id="UP000326837">
    <property type="component" value="Chromosome"/>
</dbReference>
<protein>
    <recommendedName>
        <fullName evidence="4">Secreted protein containing DUF1552</fullName>
    </recommendedName>
</protein>
<feature type="region of interest" description="Disordered" evidence="1">
    <location>
        <begin position="264"/>
        <end position="290"/>
    </location>
</feature>
<dbReference type="EMBL" id="AP021861">
    <property type="protein sequence ID" value="BBO30489.1"/>
    <property type="molecule type" value="Genomic_DNA"/>
</dbReference>
<evidence type="ECO:0008006" key="4">
    <source>
        <dbReference type="Google" id="ProtNLM"/>
    </source>
</evidence>
<dbReference type="Pfam" id="PF07586">
    <property type="entry name" value="HXXSHH"/>
    <property type="match status" value="1"/>
</dbReference>
<organism evidence="2 3">
    <name type="scientific">Lacipirellula parvula</name>
    <dbReference type="NCBI Taxonomy" id="2650471"/>
    <lineage>
        <taxon>Bacteria</taxon>
        <taxon>Pseudomonadati</taxon>
        <taxon>Planctomycetota</taxon>
        <taxon>Planctomycetia</taxon>
        <taxon>Pirellulales</taxon>
        <taxon>Lacipirellulaceae</taxon>
        <taxon>Lacipirellula</taxon>
    </lineage>
</organism>
<evidence type="ECO:0000256" key="1">
    <source>
        <dbReference type="SAM" id="MobiDB-lite"/>
    </source>
</evidence>
<dbReference type="AlphaFoldDB" id="A0A5K7XBL6"/>
<dbReference type="InterPro" id="IPR006311">
    <property type="entry name" value="TAT_signal"/>
</dbReference>
<dbReference type="InterPro" id="IPR011447">
    <property type="entry name" value="DUF1552"/>
</dbReference>
<dbReference type="RefSeq" id="WP_152096822.1">
    <property type="nucleotide sequence ID" value="NZ_AP021861.1"/>
</dbReference>
<keyword evidence="3" id="KW-1185">Reference proteome</keyword>
<proteinExistence type="predicted"/>
<accession>A0A5K7XBL6</accession>
<name>A0A5K7XBL6_9BACT</name>
<evidence type="ECO:0000313" key="3">
    <source>
        <dbReference type="Proteomes" id="UP000326837"/>
    </source>
</evidence>
<evidence type="ECO:0000313" key="2">
    <source>
        <dbReference type="EMBL" id="BBO30489.1"/>
    </source>
</evidence>
<gene>
    <name evidence="2" type="ORF">PLANPX_0101</name>
</gene>